<evidence type="ECO:0000259" key="3">
    <source>
        <dbReference type="PROSITE" id="PS50977"/>
    </source>
</evidence>
<dbReference type="GO" id="GO:0006355">
    <property type="term" value="P:regulation of DNA-templated transcription"/>
    <property type="evidence" value="ECO:0007669"/>
    <property type="project" value="UniProtKB-ARBA"/>
</dbReference>
<dbReference type="STRING" id="469383.Cwoe_2081"/>
<dbReference type="PROSITE" id="PS50977">
    <property type="entry name" value="HTH_TETR_2"/>
    <property type="match status" value="1"/>
</dbReference>
<name>D3F4D5_CONWI</name>
<feature type="DNA-binding region" description="H-T-H motif" evidence="2">
    <location>
        <begin position="30"/>
        <end position="49"/>
    </location>
</feature>
<dbReference type="InterPro" id="IPR036271">
    <property type="entry name" value="Tet_transcr_reg_TetR-rel_C_sf"/>
</dbReference>
<dbReference type="Pfam" id="PF17926">
    <property type="entry name" value="TetR_C_21"/>
    <property type="match status" value="1"/>
</dbReference>
<evidence type="ECO:0000256" key="2">
    <source>
        <dbReference type="PROSITE-ProRule" id="PRU00335"/>
    </source>
</evidence>
<dbReference type="Gene3D" id="1.10.357.10">
    <property type="entry name" value="Tetracycline Repressor, domain 2"/>
    <property type="match status" value="1"/>
</dbReference>
<keyword evidence="1 2" id="KW-0238">DNA-binding</keyword>
<dbReference type="InterPro" id="IPR001647">
    <property type="entry name" value="HTH_TetR"/>
</dbReference>
<dbReference type="SUPFAM" id="SSF48498">
    <property type="entry name" value="Tetracyclin repressor-like, C-terminal domain"/>
    <property type="match status" value="1"/>
</dbReference>
<proteinExistence type="predicted"/>
<dbReference type="KEGG" id="cwo:Cwoe_2081"/>
<accession>D3F4D5</accession>
<dbReference type="SUPFAM" id="SSF46689">
    <property type="entry name" value="Homeodomain-like"/>
    <property type="match status" value="1"/>
</dbReference>
<gene>
    <name evidence="4" type="ordered locus">Cwoe_2081</name>
</gene>
<dbReference type="PANTHER" id="PTHR30328:SF54">
    <property type="entry name" value="HTH-TYPE TRANSCRIPTIONAL REPRESSOR SCO4008"/>
    <property type="match status" value="1"/>
</dbReference>
<dbReference type="EMBL" id="CP001854">
    <property type="protein sequence ID" value="ADB50507.1"/>
    <property type="molecule type" value="Genomic_DNA"/>
</dbReference>
<organism evidence="4 5">
    <name type="scientific">Conexibacter woesei (strain DSM 14684 / CCUG 47730 / CIP 108061 / JCM 11494 / NBRC 100937 / ID131577)</name>
    <dbReference type="NCBI Taxonomy" id="469383"/>
    <lineage>
        <taxon>Bacteria</taxon>
        <taxon>Bacillati</taxon>
        <taxon>Actinomycetota</taxon>
        <taxon>Thermoleophilia</taxon>
        <taxon>Solirubrobacterales</taxon>
        <taxon>Conexibacteraceae</taxon>
        <taxon>Conexibacter</taxon>
    </lineage>
</organism>
<evidence type="ECO:0000313" key="4">
    <source>
        <dbReference type="EMBL" id="ADB50507.1"/>
    </source>
</evidence>
<dbReference type="InterPro" id="IPR009057">
    <property type="entry name" value="Homeodomain-like_sf"/>
</dbReference>
<dbReference type="Proteomes" id="UP000008229">
    <property type="component" value="Chromosome"/>
</dbReference>
<evidence type="ECO:0000256" key="1">
    <source>
        <dbReference type="ARBA" id="ARBA00023125"/>
    </source>
</evidence>
<dbReference type="eggNOG" id="COG1309">
    <property type="taxonomic scope" value="Bacteria"/>
</dbReference>
<protein>
    <submittedName>
        <fullName evidence="4">Transcriptional regulator, TetR family</fullName>
    </submittedName>
</protein>
<dbReference type="PANTHER" id="PTHR30328">
    <property type="entry name" value="TRANSCRIPTIONAL REPRESSOR"/>
    <property type="match status" value="1"/>
</dbReference>
<reference evidence="4 5" key="1">
    <citation type="journal article" date="2010" name="Stand. Genomic Sci.">
        <title>Complete genome sequence of Conexibacter woesei type strain (ID131577).</title>
        <authorList>
            <person name="Pukall R."/>
            <person name="Lapidus A."/>
            <person name="Glavina Del Rio T."/>
            <person name="Copeland A."/>
            <person name="Tice H."/>
            <person name="Cheng J.-F."/>
            <person name="Lucas S."/>
            <person name="Chen F."/>
            <person name="Nolan M."/>
            <person name="Bruce D."/>
            <person name="Goodwin L."/>
            <person name="Pitluck S."/>
            <person name="Mavromatis K."/>
            <person name="Ivanova N."/>
            <person name="Ovchinnikova G."/>
            <person name="Pati A."/>
            <person name="Chen A."/>
            <person name="Palaniappan K."/>
            <person name="Land M."/>
            <person name="Hauser L."/>
            <person name="Chang Y.-J."/>
            <person name="Jeffries C.D."/>
            <person name="Chain P."/>
            <person name="Meincke L."/>
            <person name="Sims D."/>
            <person name="Brettin T."/>
            <person name="Detter J.C."/>
            <person name="Rohde M."/>
            <person name="Goeker M."/>
            <person name="Bristow J."/>
            <person name="Eisen J.A."/>
            <person name="Markowitz V."/>
            <person name="Kyrpides N.C."/>
            <person name="Klenk H.-P."/>
            <person name="Hugenholtz P."/>
        </authorList>
    </citation>
    <scope>NUCLEOTIDE SEQUENCE [LARGE SCALE GENOMIC DNA]</scope>
    <source>
        <strain evidence="5">DSM 14684 / CIP 108061 / JCM 11494 / NBRC 100937 / ID131577</strain>
    </source>
</reference>
<dbReference type="AlphaFoldDB" id="D3F4D5"/>
<sequence>MPVRDAAATRARILSAAIDEFAAYGLAGARVDRIAETANANKRAIYAYFGDKDTLFATALHHVVGQVAEAVPLDVNDLPGYAGQLFDHLLEHPEAWRLGMWLVLERPPAGPDETDFYADKLAAIGGKRRTSVNGIPATDLIVIIIGLVRGWFMSPEGLLAADGPPATAPERIATHRAAIVEAVRRMTSSTPAP</sequence>
<feature type="domain" description="HTH tetR-type" evidence="3">
    <location>
        <begin position="7"/>
        <end position="67"/>
    </location>
</feature>
<dbReference type="InterPro" id="IPR050109">
    <property type="entry name" value="HTH-type_TetR-like_transc_reg"/>
</dbReference>
<dbReference type="Pfam" id="PF00440">
    <property type="entry name" value="TetR_N"/>
    <property type="match status" value="1"/>
</dbReference>
<dbReference type="InterPro" id="IPR041467">
    <property type="entry name" value="Sco4008_C"/>
</dbReference>
<dbReference type="RefSeq" id="WP_012933558.1">
    <property type="nucleotide sequence ID" value="NC_013739.1"/>
</dbReference>
<keyword evidence="5" id="KW-1185">Reference proteome</keyword>
<dbReference type="HOGENOM" id="CLU_069356_1_2_11"/>
<evidence type="ECO:0000313" key="5">
    <source>
        <dbReference type="Proteomes" id="UP000008229"/>
    </source>
</evidence>
<reference evidence="5" key="2">
    <citation type="submission" date="2010-01" db="EMBL/GenBank/DDBJ databases">
        <title>The complete genome of Conexibacter woesei DSM 14684.</title>
        <authorList>
            <consortium name="US DOE Joint Genome Institute (JGI-PGF)"/>
            <person name="Lucas S."/>
            <person name="Copeland A."/>
            <person name="Lapidus A."/>
            <person name="Glavina del Rio T."/>
            <person name="Dalin E."/>
            <person name="Tice H."/>
            <person name="Bruce D."/>
            <person name="Goodwin L."/>
            <person name="Pitluck S."/>
            <person name="Kyrpides N."/>
            <person name="Mavromatis K."/>
            <person name="Ivanova N."/>
            <person name="Mikhailova N."/>
            <person name="Chertkov O."/>
            <person name="Brettin T."/>
            <person name="Detter J.C."/>
            <person name="Han C."/>
            <person name="Larimer F."/>
            <person name="Land M."/>
            <person name="Hauser L."/>
            <person name="Markowitz V."/>
            <person name="Cheng J.-F."/>
            <person name="Hugenholtz P."/>
            <person name="Woyke T."/>
            <person name="Wu D."/>
            <person name="Pukall R."/>
            <person name="Steenblock K."/>
            <person name="Schneider S."/>
            <person name="Klenk H.-P."/>
            <person name="Eisen J.A."/>
        </authorList>
    </citation>
    <scope>NUCLEOTIDE SEQUENCE [LARGE SCALE GENOMIC DNA]</scope>
    <source>
        <strain evidence="5">DSM 14684 / CIP 108061 / JCM 11494 / NBRC 100937 / ID131577</strain>
    </source>
</reference>
<dbReference type="OrthoDB" id="4726108at2"/>
<dbReference type="GO" id="GO:0003677">
    <property type="term" value="F:DNA binding"/>
    <property type="evidence" value="ECO:0007669"/>
    <property type="project" value="UniProtKB-UniRule"/>
</dbReference>
<dbReference type="PRINTS" id="PR00455">
    <property type="entry name" value="HTHTETR"/>
</dbReference>